<reference evidence="2 3" key="1">
    <citation type="submission" date="2016-10" db="EMBL/GenBank/DDBJ databases">
        <authorList>
            <person name="de Groot N.N."/>
        </authorList>
    </citation>
    <scope>NUCLEOTIDE SEQUENCE [LARGE SCALE GENOMIC DNA]</scope>
    <source>
        <strain evidence="2 3">CGMCC 1.5382</strain>
    </source>
</reference>
<name>A0A1G9D7E4_9MICO</name>
<dbReference type="Proteomes" id="UP000198701">
    <property type="component" value="Unassembled WGS sequence"/>
</dbReference>
<proteinExistence type="predicted"/>
<keyword evidence="3" id="KW-1185">Reference proteome</keyword>
<protein>
    <submittedName>
        <fullName evidence="2">Uncharacterized protein</fullName>
    </submittedName>
</protein>
<sequence length="98" mass="10763">MPILGSLVERPSPTPVTMDIDEPRSEPETFSVNDVLWPMLADDPPQRLVKRCPYTGGEDSVAAEEDPRIVGNSAAGHQVCRVDQRQGEISLTSRFSRG</sequence>
<accession>A0A1G9D7E4</accession>
<gene>
    <name evidence="2" type="ORF">SAMN05216282_108102</name>
</gene>
<evidence type="ECO:0000256" key="1">
    <source>
        <dbReference type="SAM" id="MobiDB-lite"/>
    </source>
</evidence>
<evidence type="ECO:0000313" key="2">
    <source>
        <dbReference type="EMBL" id="SDK59783.1"/>
    </source>
</evidence>
<evidence type="ECO:0000313" key="3">
    <source>
        <dbReference type="Proteomes" id="UP000198701"/>
    </source>
</evidence>
<dbReference type="EMBL" id="FNFU01000008">
    <property type="protein sequence ID" value="SDK59783.1"/>
    <property type="molecule type" value="Genomic_DNA"/>
</dbReference>
<feature type="region of interest" description="Disordered" evidence="1">
    <location>
        <begin position="1"/>
        <end position="27"/>
    </location>
</feature>
<dbReference type="AlphaFoldDB" id="A0A1G9D7E4"/>
<organism evidence="2 3">
    <name type="scientific">Cryobacterium psychrotolerans</name>
    <dbReference type="NCBI Taxonomy" id="386301"/>
    <lineage>
        <taxon>Bacteria</taxon>
        <taxon>Bacillati</taxon>
        <taxon>Actinomycetota</taxon>
        <taxon>Actinomycetes</taxon>
        <taxon>Micrococcales</taxon>
        <taxon>Microbacteriaceae</taxon>
        <taxon>Cryobacterium</taxon>
    </lineage>
</organism>